<dbReference type="Proteomes" id="UP000501868">
    <property type="component" value="Chromosome"/>
</dbReference>
<dbReference type="InterPro" id="IPR039373">
    <property type="entry name" value="Peptidase_M28B"/>
</dbReference>
<dbReference type="EMBL" id="CP051128">
    <property type="protein sequence ID" value="QIZ09326.1"/>
    <property type="molecule type" value="Genomic_DNA"/>
</dbReference>
<accession>A0A6H1P6Y6</accession>
<dbReference type="SUPFAM" id="SSF53187">
    <property type="entry name" value="Zn-dependent exopeptidases"/>
    <property type="match status" value="1"/>
</dbReference>
<dbReference type="Gene3D" id="3.50.30.30">
    <property type="match status" value="1"/>
</dbReference>
<dbReference type="Gene3D" id="3.40.630.10">
    <property type="entry name" value="Zn peptidases"/>
    <property type="match status" value="1"/>
</dbReference>
<evidence type="ECO:0000313" key="3">
    <source>
        <dbReference type="Proteomes" id="UP000501868"/>
    </source>
</evidence>
<sequence>MEKYSKLLDLIDKDLLYQHVETLSQWERLTGEEEAEKAVDYIIKELQKLPIQHDRFQFDGYFSDPIHGQVSVIAPKKLDIRAKARSFGLHLPQGIKGNVIYDFDSEKNRSVNGPADRFEKMKGKIVVSWDYYEDYVKKIESAGALGLIHIWPSKEGAIHEETVGTVWGTPTIENVDQLTKIPVVGINYYDGLKLLELMQDEVVTVVLKTIVKNGIKRVSLPVATISGEMDEYILVSGHYDSWHKGATDNATANALMLELARLFSTKPCKRGIKIAWWPGHSNGRYAGSAWFCDHFWQEINEQCMAHINIDFPGTKGNVNVVPRSTSLENAQLLKDIITSYTEKEPSRFEYLPRGADQSFWGTNIPIHLMMKYEPIEDEKIYQTPGGNWWWHTEEDLLDKVDFHLLVRDTGIHLGLVDELANVNILPVNLLNFITTSRKIMNELDKSSDEAFDFNIIHQSFDNLNEVMQELSGREVLDPNKYNKLLKTIGGSLNRLKFSYSSKYDYDNTFPFRPYPGLAKVKDTYRSNTLPEEFLFSMTLFIRQRNRVKNEIKEIIEEIKRYLA</sequence>
<dbReference type="InterPro" id="IPR046450">
    <property type="entry name" value="PA_dom_sf"/>
</dbReference>
<reference evidence="2 3" key="2">
    <citation type="submission" date="2020-04" db="EMBL/GenBank/DDBJ databases">
        <authorList>
            <person name="Fomenkov A."/>
            <person name="Anton B.P."/>
            <person name="Roberts R.J."/>
        </authorList>
    </citation>
    <scope>NUCLEOTIDE SEQUENCE [LARGE SCALE GENOMIC DNA]</scope>
    <source>
        <strain evidence="2 3">S2</strain>
    </source>
</reference>
<dbReference type="Pfam" id="PF04389">
    <property type="entry name" value="Peptidase_M28"/>
    <property type="match status" value="1"/>
</dbReference>
<dbReference type="PANTHER" id="PTHR10404:SF46">
    <property type="entry name" value="VACUOLAR PROTEIN SORTING-ASSOCIATED PROTEIN 70"/>
    <property type="match status" value="1"/>
</dbReference>
<dbReference type="PANTHER" id="PTHR10404">
    <property type="entry name" value="N-ACETYLATED-ALPHA-LINKED ACIDIC DIPEPTIDASE"/>
    <property type="match status" value="1"/>
</dbReference>
<feature type="domain" description="Peptidase M28" evidence="1">
    <location>
        <begin position="222"/>
        <end position="403"/>
    </location>
</feature>
<dbReference type="InterPro" id="IPR007484">
    <property type="entry name" value="Peptidase_M28"/>
</dbReference>
<evidence type="ECO:0000313" key="2">
    <source>
        <dbReference type="EMBL" id="QIZ09326.1"/>
    </source>
</evidence>
<evidence type="ECO:0000259" key="1">
    <source>
        <dbReference type="Pfam" id="PF04389"/>
    </source>
</evidence>
<dbReference type="AlphaFoldDB" id="A0A6H1P6Y6"/>
<dbReference type="SUPFAM" id="SSF52025">
    <property type="entry name" value="PA domain"/>
    <property type="match status" value="1"/>
</dbReference>
<proteinExistence type="predicted"/>
<organism evidence="2 3">
    <name type="scientific">Priestia megaterium</name>
    <name type="common">Bacillus megaterium</name>
    <dbReference type="NCBI Taxonomy" id="1404"/>
    <lineage>
        <taxon>Bacteria</taxon>
        <taxon>Bacillati</taxon>
        <taxon>Bacillota</taxon>
        <taxon>Bacilli</taxon>
        <taxon>Bacillales</taxon>
        <taxon>Bacillaceae</taxon>
        <taxon>Priestia</taxon>
    </lineage>
</organism>
<gene>
    <name evidence="2" type="ORF">HFZ78_23650</name>
</gene>
<reference evidence="2 3" key="1">
    <citation type="submission" date="2020-04" db="EMBL/GenBank/DDBJ databases">
        <title>Genome-Wide Identification of 5-Methylcytosine Sites in Bacterial Genomes By High-Throughput Sequencing of MspJI Restriction Fragments.</title>
        <authorList>
            <person name="Wu V."/>
        </authorList>
    </citation>
    <scope>NUCLEOTIDE SEQUENCE [LARGE SCALE GENOMIC DNA]</scope>
    <source>
        <strain evidence="2 3">S2</strain>
    </source>
</reference>
<protein>
    <submittedName>
        <fullName evidence="2">M28 family peptidase</fullName>
    </submittedName>
</protein>
<name>A0A6H1P6Y6_PRIMG</name>